<evidence type="ECO:0000256" key="1">
    <source>
        <dbReference type="SAM" id="SignalP"/>
    </source>
</evidence>
<evidence type="ECO:0000313" key="2">
    <source>
        <dbReference type="EMBL" id="CAL1359981.1"/>
    </source>
</evidence>
<sequence>MLRDALSSLFLIISLVGRWLSRVAAVVLAVCVRNQFQETWLPKLAYPVRSEAQEKGRQEAPLIVSRPLRVYRDFGWRGERRNRVRKRSLPIAVEDHQNFMARPWKRSKQGPRILWRFWLPLSSDLDEEVSEFASFAGRETQSTTPKVKQAGFCGQKIQSIPFGGGTRPGTVCGVEDGSGHLNSNGNVTYNSKNEFAKVILT</sequence>
<organism evidence="2 3">
    <name type="scientific">Linum trigynum</name>
    <dbReference type="NCBI Taxonomy" id="586398"/>
    <lineage>
        <taxon>Eukaryota</taxon>
        <taxon>Viridiplantae</taxon>
        <taxon>Streptophyta</taxon>
        <taxon>Embryophyta</taxon>
        <taxon>Tracheophyta</taxon>
        <taxon>Spermatophyta</taxon>
        <taxon>Magnoliopsida</taxon>
        <taxon>eudicotyledons</taxon>
        <taxon>Gunneridae</taxon>
        <taxon>Pentapetalae</taxon>
        <taxon>rosids</taxon>
        <taxon>fabids</taxon>
        <taxon>Malpighiales</taxon>
        <taxon>Linaceae</taxon>
        <taxon>Linum</taxon>
    </lineage>
</organism>
<dbReference type="Proteomes" id="UP001497516">
    <property type="component" value="Chromosome 10"/>
</dbReference>
<gene>
    <name evidence="2" type="ORF">LTRI10_LOCUS7442</name>
</gene>
<keyword evidence="1" id="KW-0732">Signal</keyword>
<dbReference type="EMBL" id="OZ034814">
    <property type="protein sequence ID" value="CAL1359981.1"/>
    <property type="molecule type" value="Genomic_DNA"/>
</dbReference>
<proteinExistence type="predicted"/>
<feature type="chain" id="PRO_5043774419" evidence="1">
    <location>
        <begin position="26"/>
        <end position="201"/>
    </location>
</feature>
<dbReference type="AlphaFoldDB" id="A0AAV2CV21"/>
<keyword evidence="3" id="KW-1185">Reference proteome</keyword>
<feature type="signal peptide" evidence="1">
    <location>
        <begin position="1"/>
        <end position="25"/>
    </location>
</feature>
<name>A0AAV2CV21_9ROSI</name>
<protein>
    <submittedName>
        <fullName evidence="2">Uncharacterized protein</fullName>
    </submittedName>
</protein>
<accession>A0AAV2CV21</accession>
<reference evidence="2 3" key="1">
    <citation type="submission" date="2024-04" db="EMBL/GenBank/DDBJ databases">
        <authorList>
            <person name="Fracassetti M."/>
        </authorList>
    </citation>
    <scope>NUCLEOTIDE SEQUENCE [LARGE SCALE GENOMIC DNA]</scope>
</reference>
<evidence type="ECO:0000313" key="3">
    <source>
        <dbReference type="Proteomes" id="UP001497516"/>
    </source>
</evidence>